<dbReference type="InterPro" id="IPR031349">
    <property type="entry name" value="Tfb6"/>
</dbReference>
<dbReference type="OrthoDB" id="2238774at2759"/>
<dbReference type="Pfam" id="PF17110">
    <property type="entry name" value="TFB6"/>
    <property type="match status" value="1"/>
</dbReference>
<comment type="caution">
    <text evidence="2">The sequence shown here is derived from an EMBL/GenBank/DDBJ whole genome shotgun (WGS) entry which is preliminary data.</text>
</comment>
<evidence type="ECO:0000313" key="3">
    <source>
        <dbReference type="Proteomes" id="UP000268093"/>
    </source>
</evidence>
<dbReference type="AlphaFoldDB" id="A0A433DLU9"/>
<accession>A0A433DLU9</accession>
<evidence type="ECO:0000256" key="1">
    <source>
        <dbReference type="SAM" id="MobiDB-lite"/>
    </source>
</evidence>
<reference evidence="2 3" key="1">
    <citation type="journal article" date="2018" name="New Phytol.">
        <title>Phylogenomics of Endogonaceae and evolution of mycorrhizas within Mucoromycota.</title>
        <authorList>
            <person name="Chang Y."/>
            <person name="Desiro A."/>
            <person name="Na H."/>
            <person name="Sandor L."/>
            <person name="Lipzen A."/>
            <person name="Clum A."/>
            <person name="Barry K."/>
            <person name="Grigoriev I.V."/>
            <person name="Martin F.M."/>
            <person name="Stajich J.E."/>
            <person name="Smith M.E."/>
            <person name="Bonito G."/>
            <person name="Spatafora J.W."/>
        </authorList>
    </citation>
    <scope>NUCLEOTIDE SEQUENCE [LARGE SCALE GENOMIC DNA]</scope>
    <source>
        <strain evidence="2 3">GMNB39</strain>
    </source>
</reference>
<sequence>MHNNNIHTEQRRLKPRGKLANEETEINHLDNAILMVTRNFRSRTDTTGYQSLATSWTDLSPIISEILTLPSVSLATQYLLRVTGDFHDHLSVLPATAAELESYLTRVDEVWTELFQRATDGLSMTDRVRVANVLRDGRDRADAVGVRKVVGEEGVVPVYERALKAAVGVDGHGPPTTWADVLKFAPFGITFLHFLSHLPTPPPFTTATHHVQITSPKSATSLLASVQKGQWQRKSQGHITPPSPPLPFLLTRRLRLRRRFLRSAKTALGLPASGDGGIAVSLSGGGCRVQHSDEHADRVHVLRGGHGGGSSGAASACGLRFRPAMPVHPHPFHRPAGRAQHHRHHRGGRADQSERRSSANGPSVRWRDEGRPETED</sequence>
<name>A0A433DLU9_9FUNG</name>
<proteinExistence type="predicted"/>
<protein>
    <submittedName>
        <fullName evidence="2">Uncharacterized protein</fullName>
    </submittedName>
</protein>
<feature type="compositionally biased region" description="Basic residues" evidence="1">
    <location>
        <begin position="330"/>
        <end position="347"/>
    </location>
</feature>
<dbReference type="EMBL" id="RBNI01000549">
    <property type="protein sequence ID" value="RUP51676.1"/>
    <property type="molecule type" value="Genomic_DNA"/>
</dbReference>
<gene>
    <name evidence="2" type="ORF">BC936DRAFT_146678</name>
</gene>
<evidence type="ECO:0000313" key="2">
    <source>
        <dbReference type="EMBL" id="RUP51676.1"/>
    </source>
</evidence>
<dbReference type="Proteomes" id="UP000268093">
    <property type="component" value="Unassembled WGS sequence"/>
</dbReference>
<organism evidence="2 3">
    <name type="scientific">Jimgerdemannia flammicorona</name>
    <dbReference type="NCBI Taxonomy" id="994334"/>
    <lineage>
        <taxon>Eukaryota</taxon>
        <taxon>Fungi</taxon>
        <taxon>Fungi incertae sedis</taxon>
        <taxon>Mucoromycota</taxon>
        <taxon>Mucoromycotina</taxon>
        <taxon>Endogonomycetes</taxon>
        <taxon>Endogonales</taxon>
        <taxon>Endogonaceae</taxon>
        <taxon>Jimgerdemannia</taxon>
    </lineage>
</organism>
<feature type="region of interest" description="Disordered" evidence="1">
    <location>
        <begin position="324"/>
        <end position="376"/>
    </location>
</feature>
<keyword evidence="3" id="KW-1185">Reference proteome</keyword>
<feature type="compositionally biased region" description="Basic and acidic residues" evidence="1">
    <location>
        <begin position="365"/>
        <end position="376"/>
    </location>
</feature>
<feature type="compositionally biased region" description="Basic and acidic residues" evidence="1">
    <location>
        <begin position="348"/>
        <end position="357"/>
    </location>
</feature>